<comment type="subcellular location">
    <subcellularLocation>
        <location evidence="6">Cytoplasm</location>
    </subcellularLocation>
</comment>
<dbReference type="InterPro" id="IPR000878">
    <property type="entry name" value="4pyrrol_Mease"/>
</dbReference>
<dbReference type="PROSITE" id="PS01296">
    <property type="entry name" value="RSMI"/>
    <property type="match status" value="1"/>
</dbReference>
<gene>
    <name evidence="6 9" type="primary">rsmI</name>
    <name evidence="9" type="ORF">KCG35_04025</name>
</gene>
<dbReference type="PANTHER" id="PTHR46111:SF1">
    <property type="entry name" value="RIBOSOMAL RNA SMALL SUBUNIT METHYLTRANSFERASE I"/>
    <property type="match status" value="1"/>
</dbReference>
<accession>A0ABS5Z8H4</accession>
<organism evidence="9 10">
    <name type="scientific">Zooshikella harenae</name>
    <dbReference type="NCBI Taxonomy" id="2827238"/>
    <lineage>
        <taxon>Bacteria</taxon>
        <taxon>Pseudomonadati</taxon>
        <taxon>Pseudomonadota</taxon>
        <taxon>Gammaproteobacteria</taxon>
        <taxon>Oceanospirillales</taxon>
        <taxon>Zooshikellaceae</taxon>
        <taxon>Zooshikella</taxon>
    </lineage>
</organism>
<name>A0ABS5Z8H4_9GAMM</name>
<dbReference type="EMBL" id="JAGSOY010000005">
    <property type="protein sequence ID" value="MBU2710218.1"/>
    <property type="molecule type" value="Genomic_DNA"/>
</dbReference>
<keyword evidence="5 6" id="KW-0949">S-adenosyl-L-methionine</keyword>
<dbReference type="Proteomes" id="UP000690515">
    <property type="component" value="Unassembled WGS sequence"/>
</dbReference>
<evidence type="ECO:0000259" key="8">
    <source>
        <dbReference type="Pfam" id="PF23016"/>
    </source>
</evidence>
<feature type="domain" description="RsmI HTH" evidence="8">
    <location>
        <begin position="236"/>
        <end position="280"/>
    </location>
</feature>
<proteinExistence type="inferred from homology"/>
<dbReference type="SUPFAM" id="SSF53790">
    <property type="entry name" value="Tetrapyrrole methylase"/>
    <property type="match status" value="1"/>
</dbReference>
<dbReference type="EC" id="2.1.1.198" evidence="6"/>
<dbReference type="GO" id="GO:0008168">
    <property type="term" value="F:methyltransferase activity"/>
    <property type="evidence" value="ECO:0007669"/>
    <property type="project" value="UniProtKB-KW"/>
</dbReference>
<evidence type="ECO:0000256" key="3">
    <source>
        <dbReference type="ARBA" id="ARBA00022603"/>
    </source>
</evidence>
<dbReference type="Gene3D" id="3.30.950.10">
    <property type="entry name" value="Methyltransferase, Cobalt-precorrin-4 Transmethylase, Domain 2"/>
    <property type="match status" value="1"/>
</dbReference>
<feature type="domain" description="Tetrapyrrole methylase" evidence="7">
    <location>
        <begin position="6"/>
        <end position="205"/>
    </location>
</feature>
<protein>
    <recommendedName>
        <fullName evidence="6">Ribosomal RNA small subunit methyltransferase I</fullName>
        <ecNumber evidence="6">2.1.1.198</ecNumber>
    </recommendedName>
    <alternativeName>
        <fullName evidence="6">16S rRNA 2'-O-ribose C1402 methyltransferase</fullName>
    </alternativeName>
    <alternativeName>
        <fullName evidence="6">rRNA (cytidine-2'-O-)-methyltransferase RsmI</fullName>
    </alternativeName>
</protein>
<reference evidence="9 10" key="1">
    <citation type="submission" date="2021-04" db="EMBL/GenBank/DDBJ databases">
        <authorList>
            <person name="Pira H."/>
            <person name="Risdian C."/>
            <person name="Wink J."/>
        </authorList>
    </citation>
    <scope>NUCLEOTIDE SEQUENCE [LARGE SCALE GENOMIC DNA]</scope>
    <source>
        <strain evidence="9 10">WH53</strain>
    </source>
</reference>
<sequence length="282" mass="31008">MTSGVLYIVATPIGHLDDFSPRAQRILQQVDLIAAEDTRHSSRLLSRFGITTPMVSYHEHNESQRTEQLLAKLQQGQAIALISDAGTPLISDPGFVIVREARNAGIQVSPIPGPSAIMSALSVAGLPTDRFWFEGFLPAKATRRKQRILELAQLQATWVVYESTHRIIDCLTDMQQVLPLGTQVVIARELTKQFETLLSGSASELLERLQQEPVQQKGEFVVLVEGKAESVSTENEIPEDVLHILQTLQAELPVKQAANLTAKISGLKKNLLYKVALSNKGS</sequence>
<evidence type="ECO:0000259" key="7">
    <source>
        <dbReference type="Pfam" id="PF00590"/>
    </source>
</evidence>
<dbReference type="Pfam" id="PF23016">
    <property type="entry name" value="RsmI_C"/>
    <property type="match status" value="1"/>
</dbReference>
<dbReference type="Pfam" id="PF00590">
    <property type="entry name" value="TP_methylase"/>
    <property type="match status" value="1"/>
</dbReference>
<dbReference type="InterPro" id="IPR018063">
    <property type="entry name" value="SAM_MeTrfase_RsmI_CS"/>
</dbReference>
<keyword evidence="3 6" id="KW-0489">Methyltransferase</keyword>
<comment type="caution">
    <text evidence="9">The sequence shown here is derived from an EMBL/GenBank/DDBJ whole genome shotgun (WGS) entry which is preliminary data.</text>
</comment>
<keyword evidence="1 6" id="KW-0963">Cytoplasm</keyword>
<keyword evidence="10" id="KW-1185">Reference proteome</keyword>
<dbReference type="NCBIfam" id="TIGR00096">
    <property type="entry name" value="16S rRNA (cytidine(1402)-2'-O)-methyltransferase"/>
    <property type="match status" value="1"/>
</dbReference>
<evidence type="ECO:0000256" key="4">
    <source>
        <dbReference type="ARBA" id="ARBA00022679"/>
    </source>
</evidence>
<dbReference type="HAMAP" id="MF_01877">
    <property type="entry name" value="16SrRNA_methyltr_I"/>
    <property type="match status" value="1"/>
</dbReference>
<dbReference type="InterPro" id="IPR014777">
    <property type="entry name" value="4pyrrole_Mease_sub1"/>
</dbReference>
<dbReference type="CDD" id="cd11648">
    <property type="entry name" value="RsmI"/>
    <property type="match status" value="1"/>
</dbReference>
<evidence type="ECO:0000313" key="10">
    <source>
        <dbReference type="Proteomes" id="UP000690515"/>
    </source>
</evidence>
<dbReference type="RefSeq" id="WP_215818380.1">
    <property type="nucleotide sequence ID" value="NZ_JAGSOY010000005.1"/>
</dbReference>
<dbReference type="GO" id="GO:0032259">
    <property type="term" value="P:methylation"/>
    <property type="evidence" value="ECO:0007669"/>
    <property type="project" value="UniProtKB-KW"/>
</dbReference>
<dbReference type="Gene3D" id="3.40.1010.10">
    <property type="entry name" value="Cobalt-precorrin-4 Transmethylase, Domain 1"/>
    <property type="match status" value="1"/>
</dbReference>
<evidence type="ECO:0000256" key="1">
    <source>
        <dbReference type="ARBA" id="ARBA00022490"/>
    </source>
</evidence>
<dbReference type="PIRSF" id="PIRSF005917">
    <property type="entry name" value="MTase_YraL"/>
    <property type="match status" value="1"/>
</dbReference>
<comment type="similarity">
    <text evidence="6">Belongs to the methyltransferase superfamily. RsmI family.</text>
</comment>
<dbReference type="PANTHER" id="PTHR46111">
    <property type="entry name" value="RIBOSOMAL RNA SMALL SUBUNIT METHYLTRANSFERASE I"/>
    <property type="match status" value="1"/>
</dbReference>
<comment type="function">
    <text evidence="6">Catalyzes the 2'-O-methylation of the ribose of cytidine 1402 (C1402) in 16S rRNA.</text>
</comment>
<dbReference type="InterPro" id="IPR008189">
    <property type="entry name" value="rRNA_ssu_MeTfrase_I"/>
</dbReference>
<keyword evidence="4 6" id="KW-0808">Transferase</keyword>
<dbReference type="InterPro" id="IPR035996">
    <property type="entry name" value="4pyrrol_Methylase_sf"/>
</dbReference>
<evidence type="ECO:0000256" key="2">
    <source>
        <dbReference type="ARBA" id="ARBA00022552"/>
    </source>
</evidence>
<comment type="catalytic activity">
    <reaction evidence="6">
        <text>cytidine(1402) in 16S rRNA + S-adenosyl-L-methionine = 2'-O-methylcytidine(1402) in 16S rRNA + S-adenosyl-L-homocysteine + H(+)</text>
        <dbReference type="Rhea" id="RHEA:42924"/>
        <dbReference type="Rhea" id="RHEA-COMP:10285"/>
        <dbReference type="Rhea" id="RHEA-COMP:10286"/>
        <dbReference type="ChEBI" id="CHEBI:15378"/>
        <dbReference type="ChEBI" id="CHEBI:57856"/>
        <dbReference type="ChEBI" id="CHEBI:59789"/>
        <dbReference type="ChEBI" id="CHEBI:74495"/>
        <dbReference type="ChEBI" id="CHEBI:82748"/>
        <dbReference type="EC" id="2.1.1.198"/>
    </reaction>
</comment>
<evidence type="ECO:0000256" key="6">
    <source>
        <dbReference type="HAMAP-Rule" id="MF_01877"/>
    </source>
</evidence>
<evidence type="ECO:0000313" key="9">
    <source>
        <dbReference type="EMBL" id="MBU2710218.1"/>
    </source>
</evidence>
<dbReference type="InterPro" id="IPR053910">
    <property type="entry name" value="RsmI_HTH"/>
</dbReference>
<keyword evidence="2 6" id="KW-0698">rRNA processing</keyword>
<evidence type="ECO:0000256" key="5">
    <source>
        <dbReference type="ARBA" id="ARBA00022691"/>
    </source>
</evidence>
<dbReference type="InterPro" id="IPR014776">
    <property type="entry name" value="4pyrrole_Mease_sub2"/>
</dbReference>